<dbReference type="VEuPathDB" id="FungiDB:BCV72DRAFT_83896"/>
<dbReference type="AlphaFoldDB" id="A0A1X0QN04"/>
<reference evidence="4" key="1">
    <citation type="journal article" date="2016" name="Proc. Natl. Acad. Sci. U.S.A.">
        <title>Lipid metabolic changes in an early divergent fungus govern the establishment of a mutualistic symbiosis with endobacteria.</title>
        <authorList>
            <person name="Lastovetsky O.A."/>
            <person name="Gaspar M.L."/>
            <person name="Mondo S.J."/>
            <person name="LaButti K.M."/>
            <person name="Sandor L."/>
            <person name="Grigoriev I.V."/>
            <person name="Henry S.A."/>
            <person name="Pawlowska T.E."/>
        </authorList>
    </citation>
    <scope>NUCLEOTIDE SEQUENCE [LARGE SCALE GENOMIC DNA]</scope>
    <source>
        <strain evidence="4">ATCC 52814</strain>
    </source>
</reference>
<feature type="region of interest" description="Disordered" evidence="3">
    <location>
        <begin position="1"/>
        <end position="147"/>
    </location>
</feature>
<feature type="compositionally biased region" description="Basic residues" evidence="3">
    <location>
        <begin position="130"/>
        <end position="142"/>
    </location>
</feature>
<dbReference type="OrthoDB" id="2135053at2759"/>
<proteinExistence type="inferred from homology"/>
<evidence type="ECO:0000256" key="2">
    <source>
        <dbReference type="ARBA" id="ARBA00018780"/>
    </source>
</evidence>
<sequence>MPPKKHRKPLTPLQRKQIKRKRELIHKATVKSQYYKELNQQKDDTPDYVKEVFGMQERTIDEDGNVVELHKPEDESEQDKRQNKPNPFKSQMEESLKRKRESEQERREKEEKLKEQKEQRHTYYKERSEKRRKMLSKTKRGQPKMAARMDVLLEKIEKQAS</sequence>
<dbReference type="PANTHER" id="PTHR15657">
    <property type="entry name" value="THYROID TRANSCRIPTION FACTOR 1-ASSOCIATED PROTEIN 26"/>
    <property type="match status" value="1"/>
</dbReference>
<feature type="compositionally biased region" description="Basic and acidic residues" evidence="3">
    <location>
        <begin position="91"/>
        <end position="129"/>
    </location>
</feature>
<dbReference type="EMBL" id="KV922179">
    <property type="protein sequence ID" value="ORE01135.1"/>
    <property type="molecule type" value="Genomic_DNA"/>
</dbReference>
<gene>
    <name evidence="4" type="ORF">BCV72DRAFT_83896</name>
</gene>
<accession>A0A1X0QN04</accession>
<dbReference type="InterPro" id="IPR013730">
    <property type="entry name" value="Fyv7/TAP26"/>
</dbReference>
<protein>
    <recommendedName>
        <fullName evidence="2">rRNA-processing protein FYV7</fullName>
    </recommendedName>
</protein>
<feature type="compositionally biased region" description="Basic and acidic residues" evidence="3">
    <location>
        <begin position="39"/>
        <end position="50"/>
    </location>
</feature>
<dbReference type="Pfam" id="PF08524">
    <property type="entry name" value="rRNA_processing"/>
    <property type="match status" value="1"/>
</dbReference>
<dbReference type="Proteomes" id="UP000242414">
    <property type="component" value="Unassembled WGS sequence"/>
</dbReference>
<dbReference type="PANTHER" id="PTHR15657:SF1">
    <property type="entry name" value="THYROID TRANSCRIPTION FACTOR 1-ASSOCIATED PROTEIN 26"/>
    <property type="match status" value="1"/>
</dbReference>
<evidence type="ECO:0000256" key="3">
    <source>
        <dbReference type="SAM" id="MobiDB-lite"/>
    </source>
</evidence>
<organism evidence="4">
    <name type="scientific">Rhizopus microsporus var. microsporus</name>
    <dbReference type="NCBI Taxonomy" id="86635"/>
    <lineage>
        <taxon>Eukaryota</taxon>
        <taxon>Fungi</taxon>
        <taxon>Fungi incertae sedis</taxon>
        <taxon>Mucoromycota</taxon>
        <taxon>Mucoromycotina</taxon>
        <taxon>Mucoromycetes</taxon>
        <taxon>Mucorales</taxon>
        <taxon>Mucorineae</taxon>
        <taxon>Rhizopodaceae</taxon>
        <taxon>Rhizopus</taxon>
    </lineage>
</organism>
<dbReference type="GO" id="GO:0005634">
    <property type="term" value="C:nucleus"/>
    <property type="evidence" value="ECO:0007669"/>
    <property type="project" value="TreeGrafter"/>
</dbReference>
<feature type="compositionally biased region" description="Basic and acidic residues" evidence="3">
    <location>
        <begin position="68"/>
        <end position="82"/>
    </location>
</feature>
<evidence type="ECO:0000256" key="1">
    <source>
        <dbReference type="ARBA" id="ARBA00006800"/>
    </source>
</evidence>
<comment type="similarity">
    <text evidence="1">Belongs to the FYV7 family.</text>
</comment>
<name>A0A1X0QN04_RHIZD</name>
<evidence type="ECO:0000313" key="4">
    <source>
        <dbReference type="EMBL" id="ORE01135.1"/>
    </source>
</evidence>